<name>A0A9W9EH24_9EURO</name>
<keyword evidence="5 11" id="KW-0805">Transcription regulation</keyword>
<evidence type="ECO:0000256" key="3">
    <source>
        <dbReference type="ARBA" id="ARBA00019618"/>
    </source>
</evidence>
<evidence type="ECO:0000313" key="16">
    <source>
        <dbReference type="EMBL" id="KAJ5081590.1"/>
    </source>
</evidence>
<keyword evidence="7 11" id="KW-0804">Transcription</keyword>
<feature type="compositionally biased region" description="Polar residues" evidence="12">
    <location>
        <begin position="1308"/>
        <end position="1329"/>
    </location>
</feature>
<feature type="compositionally biased region" description="Basic and acidic residues" evidence="12">
    <location>
        <begin position="560"/>
        <end position="569"/>
    </location>
</feature>
<dbReference type="GO" id="GO:0016592">
    <property type="term" value="C:mediator complex"/>
    <property type="evidence" value="ECO:0007669"/>
    <property type="project" value="InterPro"/>
</dbReference>
<dbReference type="GO" id="GO:0045944">
    <property type="term" value="P:positive regulation of transcription by RNA polymerase II"/>
    <property type="evidence" value="ECO:0007669"/>
    <property type="project" value="TreeGrafter"/>
</dbReference>
<dbReference type="PANTHER" id="PTHR48249:SF3">
    <property type="entry name" value="MEDIATOR OF RNA POLYMERASE II TRANSCRIPTION SUBUNIT 13"/>
    <property type="match status" value="1"/>
</dbReference>
<comment type="similarity">
    <text evidence="2 11">Belongs to the Mediator complex subunit 13 family.</text>
</comment>
<evidence type="ECO:0000256" key="12">
    <source>
        <dbReference type="SAM" id="MobiDB-lite"/>
    </source>
</evidence>
<feature type="region of interest" description="Disordered" evidence="12">
    <location>
        <begin position="487"/>
        <end position="666"/>
    </location>
</feature>
<feature type="domain" description="MID" evidence="15">
    <location>
        <begin position="964"/>
        <end position="1130"/>
    </location>
</feature>
<gene>
    <name evidence="16" type="ORF">NUU61_009854</name>
</gene>
<sequence>MDFPGGAPTNIHLIDGFSNIYWRIYTEEPGIVNQSPESPANGYTILKHLGRLKDLEARLRNLNCLASCPRRLGLWVFSSTPEFESLNPLYLKEGDEGSSKIVVGATTLKVSALGNITASELVKNLTSESQTNGAQSSGPQRPQQGQASSRRSDGYNSSAAIYASFMSAITATLGLQLIRRHGALPLGSRTFFTAVEKPGYESPRIDNESVFSRPCLTTFNIQLSSSGTLTVSPQTVFQAGIARLYTPRNDITEALGVPPDTDLWLCPNGTIARLVTPNIHSSTVPSPNYEATSNVPEKQKQWKLDVLQWLAHFGLHVDLVDEEPWVEVEVWEPFFARLAGEAWRQSDASTSALPLKRMLWPARFCFRRLGPPNSAPIAQPSFPNDPLEFADQWSSVANTLDLNRDARNIPVAEEPRSKDLEMSSPKFDNTENIESLSRIAQYPDLQTTHLVYPTPPDGATAVGLNNPNLPDAFPEESDFGLLQASQSAAMNRPGTDLSPDLGRNPGLEVGSGRYDASDDEDLFGDMNEKEFGSKGITDDDFNFFDDPDLEGIDDDAGIDDPEKAPHDTLEADQPEAQVLSDGDPPKQDPSTFNDLEAEETHLQQSEARDSPFDELMDQAEPAQSTPDRTGQTISPPLSPVEIKKILFPEPGLDNREHPKDNRLHGHYHPVAFEKKLGDWEQKYGATGKFWFSTGGASGASDQASNPIPTIGLPHRGRHGATKTGPSPQADKAGSPSALTDKRFRSFSASSSDSDDSRNLVSEHVPVPVVIPSLKRKRVPSSSDILSAVSPDKSPLSPEAISGYKTENRAFLGNFLSNFSDWTLAGYFSAFQPQQLPVLLRREEQTQIAQLMVDQITQSSFEHSLDGQIGLFDLEGDFPALRTYLDDTSLLGDVVKLDLKKYTSLEEHKAAASTQSQVKDTRNGSISKVGAPHVRVRRGKDFLEALPPAVSFWETFGLEPAHGPKHISAYCIHPHAATKTAGAFLDRFGLIYQSCSFGSHSRGEKSMSFEQGMRLWDSESSRYGFMMQSLKGILEELGNDLFQYPPSTDNCVVYIINPFPQAAALADICAAFWRLFQQLVADAERRQARRVNELVLQIIPMDFVTSEDSMVVPSQAEYLNLALEVYSRCRPDDANFNPLLCAPPVLLSDPLPKAINFRLVPEKGSPLQDGRSLHIACSKSLTQRWISVAWSDGSGTLQKTMSYCLRYRNSGVARAVFEVRNEIWATTKHILDQFQARWKVLLVATESMDLDDVEAWASFAEQHNKIRPGSLELTILTTSTIPDLILGPPVSAMSMAVFNPQYSFTPVSTPNPSASIASPEQSGNAATPTSGGPAAYNALTPTDTSLETDSESVLADICDESWVAILSHRLNSSPHLTELRPALASGYLLRRKGATDSEGVFAMAVNLIYSQRPPASHDNILKETLEMYRDLASLARAKGMRSVQGNTLPWHVATALRAQELLSYVF</sequence>
<evidence type="ECO:0000313" key="17">
    <source>
        <dbReference type="Proteomes" id="UP001141434"/>
    </source>
</evidence>
<evidence type="ECO:0000256" key="5">
    <source>
        <dbReference type="ARBA" id="ARBA00023015"/>
    </source>
</evidence>
<feature type="region of interest" description="Disordered" evidence="12">
    <location>
        <begin position="126"/>
        <end position="153"/>
    </location>
</feature>
<dbReference type="InterPro" id="IPR051139">
    <property type="entry name" value="Mediator_complx_sub13"/>
</dbReference>
<feature type="compositionally biased region" description="Basic and acidic residues" evidence="12">
    <location>
        <begin position="641"/>
        <end position="663"/>
    </location>
</feature>
<organism evidence="16 17">
    <name type="scientific">Penicillium alfredii</name>
    <dbReference type="NCBI Taxonomy" id="1506179"/>
    <lineage>
        <taxon>Eukaryota</taxon>
        <taxon>Fungi</taxon>
        <taxon>Dikarya</taxon>
        <taxon>Ascomycota</taxon>
        <taxon>Pezizomycotina</taxon>
        <taxon>Eurotiomycetes</taxon>
        <taxon>Eurotiomycetidae</taxon>
        <taxon>Eurotiales</taxon>
        <taxon>Aspergillaceae</taxon>
        <taxon>Penicillium</taxon>
    </lineage>
</organism>
<evidence type="ECO:0000256" key="7">
    <source>
        <dbReference type="ARBA" id="ARBA00023163"/>
    </source>
</evidence>
<dbReference type="PANTHER" id="PTHR48249">
    <property type="entry name" value="MEDIATOR OF RNA POLYMERASE II TRANSCRIPTION SUBUNIT 13"/>
    <property type="match status" value="1"/>
</dbReference>
<evidence type="ECO:0000256" key="11">
    <source>
        <dbReference type="RuleBase" id="RU364134"/>
    </source>
</evidence>
<feature type="region of interest" description="Disordered" evidence="12">
    <location>
        <begin position="1308"/>
        <end position="1333"/>
    </location>
</feature>
<proteinExistence type="inferred from homology"/>
<feature type="region of interest" description="Disordered" evidence="12">
    <location>
        <begin position="696"/>
        <end position="740"/>
    </location>
</feature>
<evidence type="ECO:0000256" key="2">
    <source>
        <dbReference type="ARBA" id="ARBA00009354"/>
    </source>
</evidence>
<evidence type="ECO:0000256" key="6">
    <source>
        <dbReference type="ARBA" id="ARBA00023159"/>
    </source>
</evidence>
<dbReference type="Pfam" id="PF11597">
    <property type="entry name" value="Med13_N"/>
    <property type="match status" value="1"/>
</dbReference>
<reference evidence="16" key="2">
    <citation type="journal article" date="2023" name="IMA Fungus">
        <title>Comparative genomic study of the Penicillium genus elucidates a diverse pangenome and 15 lateral gene transfer events.</title>
        <authorList>
            <person name="Petersen C."/>
            <person name="Sorensen T."/>
            <person name="Nielsen M.R."/>
            <person name="Sondergaard T.E."/>
            <person name="Sorensen J.L."/>
            <person name="Fitzpatrick D.A."/>
            <person name="Frisvad J.C."/>
            <person name="Nielsen K.L."/>
        </authorList>
    </citation>
    <scope>NUCLEOTIDE SEQUENCE</scope>
    <source>
        <strain evidence="16">IBT 34128</strain>
    </source>
</reference>
<feature type="compositionally biased region" description="Basic and acidic residues" evidence="12">
    <location>
        <begin position="598"/>
        <end position="611"/>
    </location>
</feature>
<keyword evidence="6 11" id="KW-0010">Activator</keyword>
<keyword evidence="4 11" id="KW-0678">Repressor</keyword>
<evidence type="ECO:0000259" key="14">
    <source>
        <dbReference type="Pfam" id="PF11597"/>
    </source>
</evidence>
<evidence type="ECO:0000256" key="9">
    <source>
        <dbReference type="ARBA" id="ARBA00025661"/>
    </source>
</evidence>
<dbReference type="InterPro" id="IPR041285">
    <property type="entry name" value="MID_MedPIWI"/>
</dbReference>
<evidence type="ECO:0000256" key="1">
    <source>
        <dbReference type="ARBA" id="ARBA00004123"/>
    </source>
</evidence>
<comment type="caution">
    <text evidence="16">The sequence shown here is derived from an EMBL/GenBank/DDBJ whole genome shotgun (WGS) entry which is preliminary data.</text>
</comment>
<keyword evidence="17" id="KW-1185">Reference proteome</keyword>
<evidence type="ECO:0000259" key="15">
    <source>
        <dbReference type="Pfam" id="PF18296"/>
    </source>
</evidence>
<accession>A0A9W9EH24</accession>
<dbReference type="Pfam" id="PF18296">
    <property type="entry name" value="MID_MedPIWI"/>
    <property type="match status" value="1"/>
</dbReference>
<evidence type="ECO:0000256" key="8">
    <source>
        <dbReference type="ARBA" id="ARBA00023242"/>
    </source>
</evidence>
<feature type="compositionally biased region" description="Low complexity" evidence="12">
    <location>
        <begin position="133"/>
        <end position="149"/>
    </location>
</feature>
<evidence type="ECO:0000256" key="4">
    <source>
        <dbReference type="ARBA" id="ARBA00022491"/>
    </source>
</evidence>
<dbReference type="RefSeq" id="XP_056506877.1">
    <property type="nucleotide sequence ID" value="XM_056660379.1"/>
</dbReference>
<evidence type="ECO:0000256" key="10">
    <source>
        <dbReference type="ARBA" id="ARBA00032008"/>
    </source>
</evidence>
<dbReference type="Proteomes" id="UP001141434">
    <property type="component" value="Unassembled WGS sequence"/>
</dbReference>
<comment type="subcellular location">
    <subcellularLocation>
        <location evidence="1 11">Nucleus</location>
    </subcellularLocation>
</comment>
<dbReference type="EMBL" id="JAPMSZ010000012">
    <property type="protein sequence ID" value="KAJ5081590.1"/>
    <property type="molecule type" value="Genomic_DNA"/>
</dbReference>
<comment type="function">
    <text evidence="9 11">Component of the SRB8-11 complex. The SRB8-11 complex is a regulatory module of the Mediator complex which is itself involved in regulation of basal and activated RNA polymerase II-dependent transcription. The SRB8-11 complex may be involved in the transcriptional repression of a subset of genes regulated by Mediator. It may inhibit the association of the Mediator complex with RNA polymerase II to form the holoenzyme complex.</text>
</comment>
<keyword evidence="8 11" id="KW-0539">Nucleus</keyword>
<dbReference type="GO" id="GO:0003713">
    <property type="term" value="F:transcription coactivator activity"/>
    <property type="evidence" value="ECO:0007669"/>
    <property type="project" value="TreeGrafter"/>
</dbReference>
<protein>
    <recommendedName>
        <fullName evidence="3 11">Mediator of RNA polymerase II transcription subunit 13</fullName>
    </recommendedName>
    <alternativeName>
        <fullName evidence="10 11">Mediator complex subunit 13</fullName>
    </alternativeName>
</protein>
<dbReference type="GeneID" id="81399548"/>
<feature type="compositionally biased region" description="Polar residues" evidence="12">
    <location>
        <begin position="621"/>
        <end position="635"/>
    </location>
</feature>
<dbReference type="OrthoDB" id="103819at2759"/>
<comment type="subunit">
    <text evidence="11">Component of the SRB8-11 complex, which itself associates with the Mediator complex.</text>
</comment>
<feature type="compositionally biased region" description="Acidic residues" evidence="12">
    <location>
        <begin position="538"/>
        <end position="559"/>
    </location>
</feature>
<dbReference type="InterPro" id="IPR021643">
    <property type="entry name" value="Mediator_Med13_N"/>
</dbReference>
<evidence type="ECO:0000259" key="13">
    <source>
        <dbReference type="Pfam" id="PF06333"/>
    </source>
</evidence>
<feature type="domain" description="Mediator complex subunit Med13 C-terminal" evidence="13">
    <location>
        <begin position="1140"/>
        <end position="1454"/>
    </location>
</feature>
<feature type="domain" description="Mediator complex subunit Med13 N-terminal" evidence="14">
    <location>
        <begin position="1"/>
        <end position="369"/>
    </location>
</feature>
<reference evidence="16" key="1">
    <citation type="submission" date="2022-11" db="EMBL/GenBank/DDBJ databases">
        <authorList>
            <person name="Petersen C."/>
        </authorList>
    </citation>
    <scope>NUCLEOTIDE SEQUENCE</scope>
    <source>
        <strain evidence="16">IBT 34128</strain>
    </source>
</reference>
<dbReference type="Pfam" id="PF06333">
    <property type="entry name" value="Med13_C"/>
    <property type="match status" value="1"/>
</dbReference>
<dbReference type="InterPro" id="IPR009401">
    <property type="entry name" value="Med13_C"/>
</dbReference>